<accession>K4KZQ4</accession>
<dbReference type="SUPFAM" id="SSF55729">
    <property type="entry name" value="Acyl-CoA N-acyltransferases (Nat)"/>
    <property type="match status" value="1"/>
</dbReference>
<dbReference type="EMBL" id="CP003746">
    <property type="protein sequence ID" value="AFU99417.1"/>
    <property type="molecule type" value="Genomic_DNA"/>
</dbReference>
<gene>
    <name evidence="1" type="ordered locus">M5M_11200</name>
</gene>
<evidence type="ECO:0000313" key="1">
    <source>
        <dbReference type="EMBL" id="AFU99417.1"/>
    </source>
</evidence>
<organism evidence="1 2">
    <name type="scientific">Simiduia agarivorans (strain DSM 21679 / JCM 13881 / BCRC 17597 / SA1)</name>
    <dbReference type="NCBI Taxonomy" id="1117647"/>
    <lineage>
        <taxon>Bacteria</taxon>
        <taxon>Pseudomonadati</taxon>
        <taxon>Pseudomonadota</taxon>
        <taxon>Gammaproteobacteria</taxon>
        <taxon>Cellvibrionales</taxon>
        <taxon>Cellvibrionaceae</taxon>
        <taxon>Simiduia</taxon>
    </lineage>
</organism>
<dbReference type="RefSeq" id="WP_015047581.1">
    <property type="nucleotide sequence ID" value="NC_018868.3"/>
</dbReference>
<dbReference type="KEGG" id="saga:M5M_11200"/>
<reference evidence="1 2" key="1">
    <citation type="journal article" date="2013" name="Genome Announc.">
        <title>Complete genome sequence of Simiduia agarivorans SA1(T), a marine bacterium able to degrade a variety of polysaccharides.</title>
        <authorList>
            <person name="Lin S.Y."/>
            <person name="Shieh W.Y."/>
            <person name="Chen J.S."/>
            <person name="Tang S.L."/>
        </authorList>
    </citation>
    <scope>NUCLEOTIDE SEQUENCE [LARGE SCALE GENOMIC DNA]</scope>
    <source>
        <strain evidence="2">DSM 21679 / JCM 13881 / BCRC 17597 / SA1</strain>
    </source>
</reference>
<dbReference type="Gene3D" id="3.40.630.30">
    <property type="match status" value="1"/>
</dbReference>
<dbReference type="AlphaFoldDB" id="K4KZQ4"/>
<keyword evidence="2" id="KW-1185">Reference proteome</keyword>
<evidence type="ECO:0000313" key="2">
    <source>
        <dbReference type="Proteomes" id="UP000000466"/>
    </source>
</evidence>
<sequence>MHSPERSARCWYRPLDAADADLFLALDRDPEVMKYINGGVPATRESIEQQAGY</sequence>
<dbReference type="STRING" id="1117647.M5M_11200"/>
<dbReference type="GO" id="GO:0016740">
    <property type="term" value="F:transferase activity"/>
    <property type="evidence" value="ECO:0007669"/>
    <property type="project" value="UniProtKB-KW"/>
</dbReference>
<protein>
    <submittedName>
        <fullName evidence="1">N-acetyltransferase GCN5</fullName>
    </submittedName>
</protein>
<proteinExistence type="predicted"/>
<dbReference type="Proteomes" id="UP000000466">
    <property type="component" value="Chromosome"/>
</dbReference>
<name>K4KZQ4_SIMAS</name>
<dbReference type="InterPro" id="IPR016181">
    <property type="entry name" value="Acyl_CoA_acyltransferase"/>
</dbReference>
<dbReference type="HOGENOM" id="CLU_3066206_0_0_6"/>